<keyword evidence="1" id="KW-0812">Transmembrane</keyword>
<dbReference type="Pfam" id="PF13630">
    <property type="entry name" value="SdpI"/>
    <property type="match status" value="1"/>
</dbReference>
<organism evidence="2 3">
    <name type="scientific">Corynebacterium nuruki</name>
    <dbReference type="NCBI Taxonomy" id="1032851"/>
    <lineage>
        <taxon>Bacteria</taxon>
        <taxon>Bacillati</taxon>
        <taxon>Actinomycetota</taxon>
        <taxon>Actinomycetes</taxon>
        <taxon>Mycobacteriales</taxon>
        <taxon>Corynebacteriaceae</taxon>
        <taxon>Corynebacterium</taxon>
    </lineage>
</organism>
<keyword evidence="1" id="KW-1133">Transmembrane helix</keyword>
<comment type="caution">
    <text evidence="2">The sequence shown here is derived from an EMBL/GenBank/DDBJ whole genome shotgun (WGS) entry which is preliminary data.</text>
</comment>
<sequence length="179" mass="17781">MIVLSVLLFIVAAAVLVTGILAATGTLPGNSWVGLRIPEVRKSREMWVTAHKIAGVPWTGAGVAFLGAGLAGLKGGWLWIVAALLVVGGLFLIGMGAALAASTAARLDHLKAKEAEERRAAAGCCSSGNSGNASAEADSCGGSCGGDCSSCGSDGDAALSTPALDLDAARRAMASRDGK</sequence>
<evidence type="ECO:0000313" key="2">
    <source>
        <dbReference type="EMBL" id="HCT15105.1"/>
    </source>
</evidence>
<dbReference type="RefSeq" id="WP_010122513.1">
    <property type="nucleotide sequence ID" value="NZ_DAITTW010000001.1"/>
</dbReference>
<evidence type="ECO:0008006" key="4">
    <source>
        <dbReference type="Google" id="ProtNLM"/>
    </source>
</evidence>
<gene>
    <name evidence="2" type="ORF">DIW82_10085</name>
</gene>
<evidence type="ECO:0000256" key="1">
    <source>
        <dbReference type="SAM" id="Phobius"/>
    </source>
</evidence>
<name>A0A3D4T1B4_9CORY</name>
<proteinExistence type="predicted"/>
<dbReference type="STRING" id="863239.GCA_000213935_00158"/>
<dbReference type="AlphaFoldDB" id="A0A3D4T1B4"/>
<feature type="transmembrane region" description="Helical" evidence="1">
    <location>
        <begin position="77"/>
        <end position="101"/>
    </location>
</feature>
<accession>A0A3D4T1B4</accession>
<reference evidence="2 3" key="1">
    <citation type="journal article" date="2018" name="Nat. Biotechnol.">
        <title>A standardized bacterial taxonomy based on genome phylogeny substantially revises the tree of life.</title>
        <authorList>
            <person name="Parks D.H."/>
            <person name="Chuvochina M."/>
            <person name="Waite D.W."/>
            <person name="Rinke C."/>
            <person name="Skarshewski A."/>
            <person name="Chaumeil P.A."/>
            <person name="Hugenholtz P."/>
        </authorList>
    </citation>
    <scope>NUCLEOTIDE SEQUENCE [LARGE SCALE GENOMIC DNA]</scope>
    <source>
        <strain evidence="2">UBA11247</strain>
    </source>
</reference>
<dbReference type="EMBL" id="DQID01000259">
    <property type="protein sequence ID" value="HCT15105.1"/>
    <property type="molecule type" value="Genomic_DNA"/>
</dbReference>
<protein>
    <recommendedName>
        <fullName evidence="4">SdpI family protein</fullName>
    </recommendedName>
</protein>
<dbReference type="Proteomes" id="UP000261739">
    <property type="component" value="Unassembled WGS sequence"/>
</dbReference>
<keyword evidence="1" id="KW-0472">Membrane</keyword>
<evidence type="ECO:0000313" key="3">
    <source>
        <dbReference type="Proteomes" id="UP000261739"/>
    </source>
</evidence>
<dbReference type="InterPro" id="IPR025962">
    <property type="entry name" value="SdpI/YhfL"/>
</dbReference>